<dbReference type="Proteomes" id="UP001628179">
    <property type="component" value="Unassembled WGS sequence"/>
</dbReference>
<feature type="compositionally biased region" description="Basic and acidic residues" evidence="1">
    <location>
        <begin position="67"/>
        <end position="76"/>
    </location>
</feature>
<keyword evidence="3" id="KW-1185">Reference proteome</keyword>
<dbReference type="RefSeq" id="XP_070912572.1">
    <property type="nucleotide sequence ID" value="XM_071056471.1"/>
</dbReference>
<gene>
    <name evidence="2" type="ORF">MFIFM68171_01049</name>
</gene>
<comment type="caution">
    <text evidence="2">The sequence shown here is derived from an EMBL/GenBank/DDBJ whole genome shotgun (WGS) entry which is preliminary data.</text>
</comment>
<feature type="compositionally biased region" description="Basic residues" evidence="1">
    <location>
        <begin position="193"/>
        <end position="203"/>
    </location>
</feature>
<dbReference type="GeneID" id="98171794"/>
<protein>
    <submittedName>
        <fullName evidence="2">Uncharacterized protein</fullName>
    </submittedName>
</protein>
<accession>A0ABQ0FZB4</accession>
<name>A0ABQ0FZB4_9PEZI</name>
<sequence length="404" mass="42637">MNRQAMQAALGRAAPLSQCLRATKQSTAYFSTTTPRPENRPNGRERSEAAALKIAQLGYKNRQQPSSERDGSEKKSPPGPFGNEKPQQQQQQRPIIRRIQAAASPAGRAVGVDARSLRATPIKPAGAGPGGAGIAAPKVLNLRSIRGTLGPGPPRLAGARGGAGPAKLGFGLGAGRLGGGIFGGAGGAARGGAARRGRPRKPRPGAQGEQDGQRQKDLEGNWKKLTPEEQEIVDRLEKGEEVRFDPKLTLAELSGYGAAVATDAALGQVETAIRAMRVMTGGMAFNAHSGVTADITAVMKRYEKKQPIFLHSTGEKEWIERAKPKHQLVGPSAETKKAIIDSTILGKYEATGFAAIGNVKATMANYHGRTFTYRASDSEKFMNKVLSLMPAQAAGQPAAQAKRA</sequence>
<feature type="region of interest" description="Disordered" evidence="1">
    <location>
        <begin position="186"/>
        <end position="234"/>
    </location>
</feature>
<evidence type="ECO:0000313" key="3">
    <source>
        <dbReference type="Proteomes" id="UP001628179"/>
    </source>
</evidence>
<dbReference type="EMBL" id="BAAFSV010000001">
    <property type="protein sequence ID" value="GAB1310839.1"/>
    <property type="molecule type" value="Genomic_DNA"/>
</dbReference>
<feature type="compositionally biased region" description="Basic and acidic residues" evidence="1">
    <location>
        <begin position="211"/>
        <end position="234"/>
    </location>
</feature>
<proteinExistence type="predicted"/>
<organism evidence="2 3">
    <name type="scientific">Madurella fahalii</name>
    <dbReference type="NCBI Taxonomy" id="1157608"/>
    <lineage>
        <taxon>Eukaryota</taxon>
        <taxon>Fungi</taxon>
        <taxon>Dikarya</taxon>
        <taxon>Ascomycota</taxon>
        <taxon>Pezizomycotina</taxon>
        <taxon>Sordariomycetes</taxon>
        <taxon>Sordariomycetidae</taxon>
        <taxon>Sordariales</taxon>
        <taxon>Sordariales incertae sedis</taxon>
        <taxon>Madurella</taxon>
    </lineage>
</organism>
<reference evidence="2 3" key="1">
    <citation type="submission" date="2024-09" db="EMBL/GenBank/DDBJ databases">
        <title>Itraconazole resistance in Madurella fahalii resulting from another homologue of gene encoding cytochrome P450 14-alpha sterol demethylase (CYP51).</title>
        <authorList>
            <person name="Yoshioka I."/>
            <person name="Fahal A.H."/>
            <person name="Kaneko S."/>
            <person name="Yaguchi T."/>
        </authorList>
    </citation>
    <scope>NUCLEOTIDE SEQUENCE [LARGE SCALE GENOMIC DNA]</scope>
    <source>
        <strain evidence="2 3">IFM 68171</strain>
    </source>
</reference>
<feature type="region of interest" description="Disordered" evidence="1">
    <location>
        <begin position="27"/>
        <end position="94"/>
    </location>
</feature>
<evidence type="ECO:0000256" key="1">
    <source>
        <dbReference type="SAM" id="MobiDB-lite"/>
    </source>
</evidence>
<feature type="compositionally biased region" description="Basic and acidic residues" evidence="1">
    <location>
        <begin position="37"/>
        <end position="48"/>
    </location>
</feature>
<evidence type="ECO:0000313" key="2">
    <source>
        <dbReference type="EMBL" id="GAB1310839.1"/>
    </source>
</evidence>